<dbReference type="Pfam" id="PF00550">
    <property type="entry name" value="PP-binding"/>
    <property type="match status" value="1"/>
</dbReference>
<dbReference type="EMBL" id="NITY01000012">
    <property type="protein sequence ID" value="PHM39076.1"/>
    <property type="molecule type" value="Genomic_DNA"/>
</dbReference>
<evidence type="ECO:0000313" key="2">
    <source>
        <dbReference type="EMBL" id="PHM39076.1"/>
    </source>
</evidence>
<dbReference type="EMBL" id="FORG01000011">
    <property type="protein sequence ID" value="SFJ54484.1"/>
    <property type="molecule type" value="Genomic_DNA"/>
</dbReference>
<dbReference type="Proteomes" id="UP000198919">
    <property type="component" value="Unassembled WGS sequence"/>
</dbReference>
<protein>
    <submittedName>
        <fullName evidence="3">Acyl carrier protein</fullName>
    </submittedName>
</protein>
<evidence type="ECO:0000313" key="4">
    <source>
        <dbReference type="Proteomes" id="UP000198919"/>
    </source>
</evidence>
<evidence type="ECO:0000259" key="1">
    <source>
        <dbReference type="PROSITE" id="PS50075"/>
    </source>
</evidence>
<evidence type="ECO:0000313" key="3">
    <source>
        <dbReference type="EMBL" id="SFJ54484.1"/>
    </source>
</evidence>
<keyword evidence="5" id="KW-1185">Reference proteome</keyword>
<sequence>MERPEGHFSHLRAILEDIMSSNVELIVTIKNILAKELNINSLDVLNESTSLRDDLGLDSMATLTFLMSLEDNVDNFTIDANTLEGHHVETIGTICNYVNARLEETA</sequence>
<dbReference type="STRING" id="351675.SAMN05421680_1111"/>
<dbReference type="InterPro" id="IPR036736">
    <property type="entry name" value="ACP-like_sf"/>
</dbReference>
<name>A0A1I3S6P1_9GAMM</name>
<organism evidence="3 4">
    <name type="scientific">Xenorhabdus mauleonii</name>
    <dbReference type="NCBI Taxonomy" id="351675"/>
    <lineage>
        <taxon>Bacteria</taxon>
        <taxon>Pseudomonadati</taxon>
        <taxon>Pseudomonadota</taxon>
        <taxon>Gammaproteobacteria</taxon>
        <taxon>Enterobacterales</taxon>
        <taxon>Morganellaceae</taxon>
        <taxon>Xenorhabdus</taxon>
    </lineage>
</organism>
<feature type="domain" description="Carrier" evidence="1">
    <location>
        <begin position="23"/>
        <end position="102"/>
    </location>
</feature>
<dbReference type="AlphaFoldDB" id="A0A1I3S6P1"/>
<dbReference type="Proteomes" id="UP000224607">
    <property type="component" value="Unassembled WGS sequence"/>
</dbReference>
<reference evidence="2 5" key="3">
    <citation type="journal article" date="2017" name="Nat. Microbiol.">
        <title>Natural product diversity associated with the nematode symbionts Photorhabdus and Xenorhabdus.</title>
        <authorList>
            <person name="Tobias N.J."/>
            <person name="Wolff H."/>
            <person name="Djahanschiri B."/>
            <person name="Grundmann F."/>
            <person name="Kronenwerth M."/>
            <person name="Shi Y.M."/>
            <person name="Simonyi S."/>
            <person name="Grun P."/>
            <person name="Shapiro-Ilan D."/>
            <person name="Pidot S.J."/>
            <person name="Stinear T.P."/>
            <person name="Ebersberger I."/>
            <person name="Bode H.B."/>
        </authorList>
    </citation>
    <scope>NUCLEOTIDE SEQUENCE [LARGE SCALE GENOMIC DNA]</scope>
    <source>
        <strain evidence="2 5">DSM 17908</strain>
    </source>
</reference>
<reference evidence="4" key="2">
    <citation type="submission" date="2016-10" db="EMBL/GenBank/DDBJ databases">
        <authorList>
            <person name="Varghese N."/>
            <person name="Submissions S."/>
        </authorList>
    </citation>
    <scope>NUCLEOTIDE SEQUENCE [LARGE SCALE GENOMIC DNA]</scope>
    <source>
        <strain evidence="4">DSM 17908</strain>
    </source>
</reference>
<dbReference type="PROSITE" id="PS50075">
    <property type="entry name" value="CARRIER"/>
    <property type="match status" value="1"/>
</dbReference>
<accession>A0A1I3S6P1</accession>
<dbReference type="InterPro" id="IPR009081">
    <property type="entry name" value="PP-bd_ACP"/>
</dbReference>
<reference evidence="3" key="1">
    <citation type="submission" date="2016-10" db="EMBL/GenBank/DDBJ databases">
        <authorList>
            <person name="de Groot N.N."/>
        </authorList>
    </citation>
    <scope>NUCLEOTIDE SEQUENCE [LARGE SCALE GENOMIC DNA]</scope>
    <source>
        <strain evidence="3">DSM 17908</strain>
    </source>
</reference>
<dbReference type="SUPFAM" id="SSF47336">
    <property type="entry name" value="ACP-like"/>
    <property type="match status" value="1"/>
</dbReference>
<dbReference type="Gene3D" id="1.10.1200.10">
    <property type="entry name" value="ACP-like"/>
    <property type="match status" value="1"/>
</dbReference>
<proteinExistence type="predicted"/>
<gene>
    <name evidence="3" type="ORF">SAMN05421680_1111</name>
    <name evidence="2" type="ORF">Xmau_02980</name>
</gene>
<evidence type="ECO:0000313" key="5">
    <source>
        <dbReference type="Proteomes" id="UP000224607"/>
    </source>
</evidence>